<evidence type="ECO:0000256" key="1">
    <source>
        <dbReference type="SAM" id="MobiDB-lite"/>
    </source>
</evidence>
<accession>A0A8J2JKC9</accession>
<dbReference type="AlphaFoldDB" id="A0A8J2JKC9"/>
<keyword evidence="3" id="KW-1185">Reference proteome</keyword>
<proteinExistence type="predicted"/>
<protein>
    <submittedName>
        <fullName evidence="2">Uncharacterized protein</fullName>
    </submittedName>
</protein>
<sequence>MLPFSISNYDLPPRDQTANKWNKDRARELRTSEYVAALAEVKQKKNRKKPSKLKKELARSMEFKENTRKEAWRMHCAESTKQWDEMKGVSQENGVRSKER</sequence>
<feature type="region of interest" description="Disordered" evidence="1">
    <location>
        <begin position="78"/>
        <end position="100"/>
    </location>
</feature>
<organism evidence="2 3">
    <name type="scientific">Allacma fusca</name>
    <dbReference type="NCBI Taxonomy" id="39272"/>
    <lineage>
        <taxon>Eukaryota</taxon>
        <taxon>Metazoa</taxon>
        <taxon>Ecdysozoa</taxon>
        <taxon>Arthropoda</taxon>
        <taxon>Hexapoda</taxon>
        <taxon>Collembola</taxon>
        <taxon>Symphypleona</taxon>
        <taxon>Sminthuridae</taxon>
        <taxon>Allacma</taxon>
    </lineage>
</organism>
<feature type="compositionally biased region" description="Basic and acidic residues" evidence="1">
    <location>
        <begin position="78"/>
        <end position="87"/>
    </location>
</feature>
<gene>
    <name evidence="2" type="ORF">AFUS01_LOCUS10806</name>
</gene>
<comment type="caution">
    <text evidence="2">The sequence shown here is derived from an EMBL/GenBank/DDBJ whole genome shotgun (WGS) entry which is preliminary data.</text>
</comment>
<dbReference type="Proteomes" id="UP000708208">
    <property type="component" value="Unassembled WGS sequence"/>
</dbReference>
<name>A0A8J2JKC9_9HEXA</name>
<evidence type="ECO:0000313" key="3">
    <source>
        <dbReference type="Proteomes" id="UP000708208"/>
    </source>
</evidence>
<dbReference type="EMBL" id="CAJVCH010080981">
    <property type="protein sequence ID" value="CAG7721601.1"/>
    <property type="molecule type" value="Genomic_DNA"/>
</dbReference>
<evidence type="ECO:0000313" key="2">
    <source>
        <dbReference type="EMBL" id="CAG7721601.1"/>
    </source>
</evidence>
<reference evidence="2" key="1">
    <citation type="submission" date="2021-06" db="EMBL/GenBank/DDBJ databases">
        <authorList>
            <person name="Hodson N. C."/>
            <person name="Mongue J. A."/>
            <person name="Jaron S. K."/>
        </authorList>
    </citation>
    <scope>NUCLEOTIDE SEQUENCE</scope>
</reference>